<accession>A0AC34QMY2</accession>
<proteinExistence type="predicted"/>
<sequence>MVVLGTAYTVLRYTSSSGIVIVSIVLYFGVKKHLFDHSAAAKCTKLACKTVLLSFFLDFTPHLITFALYTFFGFNIAVYCGPYSTFFSTMECFGCSLIYHNTMKGQNVNSKVKSTISLMIPSFSNHHKPITTAFVQSHNTPPISLHQHIAITTVHH</sequence>
<evidence type="ECO:0000313" key="1">
    <source>
        <dbReference type="Proteomes" id="UP000887576"/>
    </source>
</evidence>
<organism evidence="1 2">
    <name type="scientific">Panagrolaimus sp. JU765</name>
    <dbReference type="NCBI Taxonomy" id="591449"/>
    <lineage>
        <taxon>Eukaryota</taxon>
        <taxon>Metazoa</taxon>
        <taxon>Ecdysozoa</taxon>
        <taxon>Nematoda</taxon>
        <taxon>Chromadorea</taxon>
        <taxon>Rhabditida</taxon>
        <taxon>Tylenchina</taxon>
        <taxon>Panagrolaimomorpha</taxon>
        <taxon>Panagrolaimoidea</taxon>
        <taxon>Panagrolaimidae</taxon>
        <taxon>Panagrolaimus</taxon>
    </lineage>
</organism>
<dbReference type="Proteomes" id="UP000887576">
    <property type="component" value="Unplaced"/>
</dbReference>
<name>A0AC34QMY2_9BILA</name>
<dbReference type="WBParaSite" id="JU765_v2.g17721.t1">
    <property type="protein sequence ID" value="JU765_v2.g17721.t1"/>
    <property type="gene ID" value="JU765_v2.g17721"/>
</dbReference>
<reference evidence="2" key="1">
    <citation type="submission" date="2022-11" db="UniProtKB">
        <authorList>
            <consortium name="WormBaseParasite"/>
        </authorList>
    </citation>
    <scope>IDENTIFICATION</scope>
</reference>
<evidence type="ECO:0000313" key="2">
    <source>
        <dbReference type="WBParaSite" id="JU765_v2.g17721.t1"/>
    </source>
</evidence>
<protein>
    <submittedName>
        <fullName evidence="2">Uncharacterized protein</fullName>
    </submittedName>
</protein>